<sequence length="290" mass="30933">MPVLVLGATGNVGPHVVNELDALGESVRVLVRDAGRARALLGDDAEVIGGDATDPAVLASALDGVESVFLLTPHAFDMSDFQLRVIRELRRTGIRIVKLSGTSSAITPDGPHACRQHWEIERVLEASGQPFVILRPNSFMQVLVGRLMLPALRATGRIMNPLGSAGISLIDARDVGAVAARVLTGHDWDGQTLALTGPRAITYPEIAQLVSARTGSAVDVVDITPGDVRTSLVARGTEEWEADHFAEMYELFRAGESEFVTDTVQQVTGRPPRTVEAYLDETLAPAGVDA</sequence>
<evidence type="ECO:0000313" key="3">
    <source>
        <dbReference type="Proteomes" id="UP001499933"/>
    </source>
</evidence>
<proteinExistence type="predicted"/>
<dbReference type="Proteomes" id="UP001499933">
    <property type="component" value="Unassembled WGS sequence"/>
</dbReference>
<evidence type="ECO:0000313" key="2">
    <source>
        <dbReference type="EMBL" id="GAA1942580.1"/>
    </source>
</evidence>
<dbReference type="RefSeq" id="WP_344089957.1">
    <property type="nucleotide sequence ID" value="NZ_BAAAOG010000001.1"/>
</dbReference>
<dbReference type="CDD" id="cd05269">
    <property type="entry name" value="TMR_SDR_a"/>
    <property type="match status" value="1"/>
</dbReference>
<feature type="domain" description="NmrA-like" evidence="1">
    <location>
        <begin position="3"/>
        <end position="256"/>
    </location>
</feature>
<name>A0ABN2Q3B9_9MICO</name>
<organism evidence="2 3">
    <name type="scientific">Microbacterium deminutum</name>
    <dbReference type="NCBI Taxonomy" id="344164"/>
    <lineage>
        <taxon>Bacteria</taxon>
        <taxon>Bacillati</taxon>
        <taxon>Actinomycetota</taxon>
        <taxon>Actinomycetes</taxon>
        <taxon>Micrococcales</taxon>
        <taxon>Microbacteriaceae</taxon>
        <taxon>Microbacterium</taxon>
    </lineage>
</organism>
<dbReference type="Pfam" id="PF05368">
    <property type="entry name" value="NmrA"/>
    <property type="match status" value="1"/>
</dbReference>
<reference evidence="2 3" key="1">
    <citation type="journal article" date="2019" name="Int. J. Syst. Evol. Microbiol.">
        <title>The Global Catalogue of Microorganisms (GCM) 10K type strain sequencing project: providing services to taxonomists for standard genome sequencing and annotation.</title>
        <authorList>
            <consortium name="The Broad Institute Genomics Platform"/>
            <consortium name="The Broad Institute Genome Sequencing Center for Infectious Disease"/>
            <person name="Wu L."/>
            <person name="Ma J."/>
        </authorList>
    </citation>
    <scope>NUCLEOTIDE SEQUENCE [LARGE SCALE GENOMIC DNA]</scope>
    <source>
        <strain evidence="2 3">JCM 14901</strain>
    </source>
</reference>
<keyword evidence="3" id="KW-1185">Reference proteome</keyword>
<dbReference type="PANTHER" id="PTHR43162">
    <property type="match status" value="1"/>
</dbReference>
<accession>A0ABN2Q3B9</accession>
<comment type="caution">
    <text evidence="2">The sequence shown here is derived from an EMBL/GenBank/DDBJ whole genome shotgun (WGS) entry which is preliminary data.</text>
</comment>
<dbReference type="Gene3D" id="3.90.25.10">
    <property type="entry name" value="UDP-galactose 4-epimerase, domain 1"/>
    <property type="match status" value="1"/>
</dbReference>
<dbReference type="InterPro" id="IPR051604">
    <property type="entry name" value="Ergot_Alk_Oxidoreductase"/>
</dbReference>
<evidence type="ECO:0000259" key="1">
    <source>
        <dbReference type="Pfam" id="PF05368"/>
    </source>
</evidence>
<dbReference type="SUPFAM" id="SSF51735">
    <property type="entry name" value="NAD(P)-binding Rossmann-fold domains"/>
    <property type="match status" value="1"/>
</dbReference>
<dbReference type="InterPro" id="IPR008030">
    <property type="entry name" value="NmrA-like"/>
</dbReference>
<dbReference type="PANTHER" id="PTHR43162:SF1">
    <property type="entry name" value="PRESTALK A DIFFERENTIATION PROTEIN A"/>
    <property type="match status" value="1"/>
</dbReference>
<dbReference type="EMBL" id="BAAAOG010000001">
    <property type="protein sequence ID" value="GAA1942580.1"/>
    <property type="molecule type" value="Genomic_DNA"/>
</dbReference>
<dbReference type="InterPro" id="IPR036291">
    <property type="entry name" value="NAD(P)-bd_dom_sf"/>
</dbReference>
<gene>
    <name evidence="2" type="ORF">GCM10009776_00430</name>
</gene>
<dbReference type="Gene3D" id="3.40.50.720">
    <property type="entry name" value="NAD(P)-binding Rossmann-like Domain"/>
    <property type="match status" value="1"/>
</dbReference>
<protein>
    <submittedName>
        <fullName evidence="2">NAD(P)H-binding protein</fullName>
    </submittedName>
</protein>